<dbReference type="InterPro" id="IPR043472">
    <property type="entry name" value="Macro_dom-like"/>
</dbReference>
<sequence length="546" mass="61243">MCEIKTTAKFICNFCDCVSNGNKGDPLVQSIFTKYPYANVYAERIATKKAEPGTLQIKGDGKKNRFIVNMFAQFYPLAPKYPNDNINRRLDWLNSCLNKLLEIADADSFAVPDNLGTYETSDYHPRYLSLIDDFQKKYYLKHHQLIKITDYQGNELLKENQSPPVNYAPPISVLRTSPLADVTEDDNDNNVNNDDTRPSQKPNIHVIQRIDLANLTFVPEISTVTTPTSTPTPPPTDKIKLKIGLKKPMLIETDMSEIVPHIRVTEVPLGDQPSMTPTAPAPVGDQSSSTPVVPSNIVTYDKNPTWTRKISELISDCDPSWEPIFKDPKTQELFSQLDLAFEKEMKGIGDFIEILPMPQNLIFNAFKQCKYPIKVCIIGQDVYAEQVNQAMGLSFSVQPGVKIPPSLVNIFQELSTDIDGFQVPLSGDLTAWAQQGVLLLNTALTVRHGHKESHIKLWKPLTDYLIQSISQHSDTPIVFMLWGNHAKGKQDLIYDQASQSGHLILTAAHPSPLSANKGGWFGCHHFSQCNAFLIQHGLDPIRWQLT</sequence>
<dbReference type="HAMAP" id="MF_00148">
    <property type="entry name" value="UDG"/>
    <property type="match status" value="1"/>
</dbReference>
<feature type="region of interest" description="Disordered" evidence="5">
    <location>
        <begin position="181"/>
        <end position="201"/>
    </location>
</feature>
<evidence type="ECO:0000256" key="3">
    <source>
        <dbReference type="ARBA" id="ARBA00022801"/>
    </source>
</evidence>
<dbReference type="NCBIfam" id="NF003589">
    <property type="entry name" value="PRK05254.1-2"/>
    <property type="match status" value="1"/>
</dbReference>
<dbReference type="InterPro" id="IPR002043">
    <property type="entry name" value="UDG_fam1"/>
</dbReference>
<comment type="similarity">
    <text evidence="1">Belongs to the uracil-DNA glycosylase (UDG) superfamily. UNG family.</text>
</comment>
<accession>A0A6C0BK28</accession>
<dbReference type="GO" id="GO:0004844">
    <property type="term" value="F:uracil DNA N-glycosylase activity"/>
    <property type="evidence" value="ECO:0007669"/>
    <property type="project" value="InterPro"/>
</dbReference>
<dbReference type="EMBL" id="MN739178">
    <property type="protein sequence ID" value="QHS92372.1"/>
    <property type="molecule type" value="Genomic_DNA"/>
</dbReference>
<dbReference type="PANTHER" id="PTHR11264">
    <property type="entry name" value="URACIL-DNA GLYCOSYLASE"/>
    <property type="match status" value="1"/>
</dbReference>
<dbReference type="NCBIfam" id="NF003588">
    <property type="entry name" value="PRK05254.1-1"/>
    <property type="match status" value="1"/>
</dbReference>
<evidence type="ECO:0000313" key="7">
    <source>
        <dbReference type="EMBL" id="QHS92372.1"/>
    </source>
</evidence>
<keyword evidence="2" id="KW-0227">DNA damage</keyword>
<dbReference type="SMART" id="SM00987">
    <property type="entry name" value="UreE_C"/>
    <property type="match status" value="1"/>
</dbReference>
<evidence type="ECO:0000256" key="2">
    <source>
        <dbReference type="ARBA" id="ARBA00022763"/>
    </source>
</evidence>
<dbReference type="SMART" id="SM00986">
    <property type="entry name" value="UDG"/>
    <property type="match status" value="1"/>
</dbReference>
<reference evidence="7" key="1">
    <citation type="journal article" date="2020" name="Nature">
        <title>Giant virus diversity and host interactions through global metagenomics.</title>
        <authorList>
            <person name="Schulz F."/>
            <person name="Roux S."/>
            <person name="Paez-Espino D."/>
            <person name="Jungbluth S."/>
            <person name="Walsh D.A."/>
            <person name="Denef V.J."/>
            <person name="McMahon K.D."/>
            <person name="Konstantinidis K.T."/>
            <person name="Eloe-Fadrosh E.A."/>
            <person name="Kyrpides N.C."/>
            <person name="Woyke T."/>
        </authorList>
    </citation>
    <scope>NUCLEOTIDE SEQUENCE</scope>
    <source>
        <strain evidence="7">GVMAG-M-3300014204-73</strain>
    </source>
</reference>
<feature type="domain" description="Uracil-DNA glycosylase-like" evidence="6">
    <location>
        <begin position="366"/>
        <end position="533"/>
    </location>
</feature>
<evidence type="ECO:0000259" key="6">
    <source>
        <dbReference type="SMART" id="SM00986"/>
    </source>
</evidence>
<evidence type="ECO:0000256" key="5">
    <source>
        <dbReference type="SAM" id="MobiDB-lite"/>
    </source>
</evidence>
<dbReference type="Gene3D" id="3.40.220.10">
    <property type="entry name" value="Leucine Aminopeptidase, subunit E, domain 1"/>
    <property type="match status" value="1"/>
</dbReference>
<dbReference type="CDD" id="cd10027">
    <property type="entry name" value="UDG-F1-like"/>
    <property type="match status" value="1"/>
</dbReference>
<proteinExistence type="inferred from homology"/>
<dbReference type="SUPFAM" id="SSF52141">
    <property type="entry name" value="Uracil-DNA glycosylase-like"/>
    <property type="match status" value="1"/>
</dbReference>
<organism evidence="7">
    <name type="scientific">viral metagenome</name>
    <dbReference type="NCBI Taxonomy" id="1070528"/>
    <lineage>
        <taxon>unclassified sequences</taxon>
        <taxon>metagenomes</taxon>
        <taxon>organismal metagenomes</taxon>
    </lineage>
</organism>
<keyword evidence="4" id="KW-0234">DNA repair</keyword>
<dbReference type="GO" id="GO:0097510">
    <property type="term" value="P:base-excision repair, AP site formation via deaminated base removal"/>
    <property type="evidence" value="ECO:0007669"/>
    <property type="project" value="TreeGrafter"/>
</dbReference>
<evidence type="ECO:0000256" key="1">
    <source>
        <dbReference type="ARBA" id="ARBA00008184"/>
    </source>
</evidence>
<evidence type="ECO:0000256" key="4">
    <source>
        <dbReference type="ARBA" id="ARBA00023204"/>
    </source>
</evidence>
<dbReference type="NCBIfam" id="NF003592">
    <property type="entry name" value="PRK05254.1-5"/>
    <property type="match status" value="1"/>
</dbReference>
<dbReference type="InterPro" id="IPR005122">
    <property type="entry name" value="Uracil-DNA_glycosylase-like"/>
</dbReference>
<name>A0A6C0BK28_9ZZZZ</name>
<feature type="region of interest" description="Disordered" evidence="5">
    <location>
        <begin position="268"/>
        <end position="294"/>
    </location>
</feature>
<dbReference type="AlphaFoldDB" id="A0A6C0BK28"/>
<dbReference type="InterPro" id="IPR036895">
    <property type="entry name" value="Uracil-DNA_glycosylase-like_sf"/>
</dbReference>
<dbReference type="Pfam" id="PF03167">
    <property type="entry name" value="UDG"/>
    <property type="match status" value="1"/>
</dbReference>
<dbReference type="NCBIfam" id="TIGR00628">
    <property type="entry name" value="ung"/>
    <property type="match status" value="1"/>
</dbReference>
<dbReference type="SUPFAM" id="SSF52949">
    <property type="entry name" value="Macro domain-like"/>
    <property type="match status" value="1"/>
</dbReference>
<keyword evidence="3" id="KW-0378">Hydrolase</keyword>
<dbReference type="PANTHER" id="PTHR11264:SF0">
    <property type="entry name" value="URACIL-DNA GLYCOSYLASE"/>
    <property type="match status" value="1"/>
</dbReference>
<dbReference type="Gene3D" id="3.40.470.10">
    <property type="entry name" value="Uracil-DNA glycosylase-like domain"/>
    <property type="match status" value="1"/>
</dbReference>
<feature type="compositionally biased region" description="Polar residues" evidence="5">
    <location>
        <begin position="285"/>
        <end position="294"/>
    </location>
</feature>
<protein>
    <recommendedName>
        <fullName evidence="6">Uracil-DNA glycosylase-like domain-containing protein</fullName>
    </recommendedName>
</protein>